<name>A0A0A9A6Q6_ARUDO</name>
<evidence type="ECO:0000313" key="1">
    <source>
        <dbReference type="EMBL" id="JAD44665.1"/>
    </source>
</evidence>
<proteinExistence type="predicted"/>
<dbReference type="AlphaFoldDB" id="A0A0A9A6Q6"/>
<reference evidence="1" key="1">
    <citation type="submission" date="2014-09" db="EMBL/GenBank/DDBJ databases">
        <authorList>
            <person name="Magalhaes I.L.F."/>
            <person name="Oliveira U."/>
            <person name="Santos F.R."/>
            <person name="Vidigal T.H.D.A."/>
            <person name="Brescovit A.D."/>
            <person name="Santos A.J."/>
        </authorList>
    </citation>
    <scope>NUCLEOTIDE SEQUENCE</scope>
    <source>
        <tissue evidence="1">Shoot tissue taken approximately 20 cm above the soil surface</tissue>
    </source>
</reference>
<reference evidence="1" key="2">
    <citation type="journal article" date="2015" name="Data Brief">
        <title>Shoot transcriptome of the giant reed, Arundo donax.</title>
        <authorList>
            <person name="Barrero R.A."/>
            <person name="Guerrero F.D."/>
            <person name="Moolhuijzen P."/>
            <person name="Goolsby J.A."/>
            <person name="Tidwell J."/>
            <person name="Bellgard S.E."/>
            <person name="Bellgard M.I."/>
        </authorList>
    </citation>
    <scope>NUCLEOTIDE SEQUENCE</scope>
    <source>
        <tissue evidence="1">Shoot tissue taken approximately 20 cm above the soil surface</tissue>
    </source>
</reference>
<organism evidence="1">
    <name type="scientific">Arundo donax</name>
    <name type="common">Giant reed</name>
    <name type="synonym">Donax arundinaceus</name>
    <dbReference type="NCBI Taxonomy" id="35708"/>
    <lineage>
        <taxon>Eukaryota</taxon>
        <taxon>Viridiplantae</taxon>
        <taxon>Streptophyta</taxon>
        <taxon>Embryophyta</taxon>
        <taxon>Tracheophyta</taxon>
        <taxon>Spermatophyta</taxon>
        <taxon>Magnoliopsida</taxon>
        <taxon>Liliopsida</taxon>
        <taxon>Poales</taxon>
        <taxon>Poaceae</taxon>
        <taxon>PACMAD clade</taxon>
        <taxon>Arundinoideae</taxon>
        <taxon>Arundineae</taxon>
        <taxon>Arundo</taxon>
    </lineage>
</organism>
<accession>A0A0A9A6Q6</accession>
<dbReference type="EMBL" id="GBRH01253230">
    <property type="protein sequence ID" value="JAD44665.1"/>
    <property type="molecule type" value="Transcribed_RNA"/>
</dbReference>
<sequence length="24" mass="2931">MIIKFSCFSCYHYVELPLYILVFT</sequence>
<protein>
    <submittedName>
        <fullName evidence="1">Uncharacterized protein</fullName>
    </submittedName>
</protein>